<dbReference type="EMBL" id="GG745328">
    <property type="protein sequence ID" value="KNE54175.1"/>
    <property type="molecule type" value="Genomic_DNA"/>
</dbReference>
<feature type="transmembrane region" description="Helical" evidence="2">
    <location>
        <begin position="44"/>
        <end position="62"/>
    </location>
</feature>
<organism evidence="3 4">
    <name type="scientific">Allomyces macrogynus (strain ATCC 38327)</name>
    <name type="common">Allomyces javanicus var. macrogynus</name>
    <dbReference type="NCBI Taxonomy" id="578462"/>
    <lineage>
        <taxon>Eukaryota</taxon>
        <taxon>Fungi</taxon>
        <taxon>Fungi incertae sedis</taxon>
        <taxon>Blastocladiomycota</taxon>
        <taxon>Blastocladiomycetes</taxon>
        <taxon>Blastocladiales</taxon>
        <taxon>Blastocladiaceae</taxon>
        <taxon>Allomyces</taxon>
    </lineage>
</organism>
<evidence type="ECO:0000313" key="4">
    <source>
        <dbReference type="Proteomes" id="UP000054350"/>
    </source>
</evidence>
<sequence length="109" mass="11561">MAAPRPSTTPSSASAPEPPTPGTVSLAGKLPPWLVTTLSHLSTWLFWPFIGGVMYGVGEITAREIIARKWKVGKAPSTVVPEPKKTQTQTQHVPRPSPAADVGVVAVRK</sequence>
<dbReference type="AlphaFoldDB" id="A0A0L0RVR2"/>
<dbReference type="Pfam" id="PF08219">
    <property type="entry name" value="TOM13"/>
    <property type="match status" value="1"/>
</dbReference>
<keyword evidence="2" id="KW-0472">Membrane</keyword>
<evidence type="ECO:0000256" key="2">
    <source>
        <dbReference type="SAM" id="Phobius"/>
    </source>
</evidence>
<evidence type="ECO:0000313" key="3">
    <source>
        <dbReference type="EMBL" id="KNE54175.1"/>
    </source>
</evidence>
<keyword evidence="2" id="KW-1133">Transmembrane helix</keyword>
<feature type="region of interest" description="Disordered" evidence="1">
    <location>
        <begin position="76"/>
        <end position="103"/>
    </location>
</feature>
<feature type="region of interest" description="Disordered" evidence="1">
    <location>
        <begin position="1"/>
        <end position="25"/>
    </location>
</feature>
<dbReference type="Proteomes" id="UP000054350">
    <property type="component" value="Unassembled WGS sequence"/>
</dbReference>
<name>A0A0L0RVR2_ALLM3</name>
<dbReference type="GO" id="GO:0005741">
    <property type="term" value="C:mitochondrial outer membrane"/>
    <property type="evidence" value="ECO:0007669"/>
    <property type="project" value="InterPro"/>
</dbReference>
<evidence type="ECO:0000256" key="1">
    <source>
        <dbReference type="SAM" id="MobiDB-lite"/>
    </source>
</evidence>
<dbReference type="VEuPathDB" id="FungiDB:AMAG_00171"/>
<keyword evidence="2" id="KW-0812">Transmembrane</keyword>
<feature type="compositionally biased region" description="Low complexity" evidence="1">
    <location>
        <begin position="1"/>
        <end position="15"/>
    </location>
</feature>
<proteinExistence type="predicted"/>
<accession>A0A0L0RVR2</accession>
<reference evidence="3 4" key="1">
    <citation type="submission" date="2009-11" db="EMBL/GenBank/DDBJ databases">
        <title>Annotation of Allomyces macrogynus ATCC 38327.</title>
        <authorList>
            <consortium name="The Broad Institute Genome Sequencing Platform"/>
            <person name="Russ C."/>
            <person name="Cuomo C."/>
            <person name="Burger G."/>
            <person name="Gray M.W."/>
            <person name="Holland P.W.H."/>
            <person name="King N."/>
            <person name="Lang F.B.F."/>
            <person name="Roger A.J."/>
            <person name="Ruiz-Trillo I."/>
            <person name="Young S.K."/>
            <person name="Zeng Q."/>
            <person name="Gargeya S."/>
            <person name="Fitzgerald M."/>
            <person name="Haas B."/>
            <person name="Abouelleil A."/>
            <person name="Alvarado L."/>
            <person name="Arachchi H.M."/>
            <person name="Berlin A."/>
            <person name="Chapman S.B."/>
            <person name="Gearin G."/>
            <person name="Goldberg J."/>
            <person name="Griggs A."/>
            <person name="Gujja S."/>
            <person name="Hansen M."/>
            <person name="Heiman D."/>
            <person name="Howarth C."/>
            <person name="Larimer J."/>
            <person name="Lui A."/>
            <person name="MacDonald P.J.P."/>
            <person name="McCowen C."/>
            <person name="Montmayeur A."/>
            <person name="Murphy C."/>
            <person name="Neiman D."/>
            <person name="Pearson M."/>
            <person name="Priest M."/>
            <person name="Roberts A."/>
            <person name="Saif S."/>
            <person name="Shea T."/>
            <person name="Sisk P."/>
            <person name="Stolte C."/>
            <person name="Sykes S."/>
            <person name="Wortman J."/>
            <person name="Nusbaum C."/>
            <person name="Birren B."/>
        </authorList>
    </citation>
    <scope>NUCLEOTIDE SEQUENCE [LARGE SCALE GENOMIC DNA]</scope>
    <source>
        <strain evidence="3 4">ATCC 38327</strain>
    </source>
</reference>
<gene>
    <name evidence="3" type="ORF">AMAG_00171</name>
</gene>
<dbReference type="InterPro" id="IPR013262">
    <property type="entry name" value="OMP_MIM1/TOM13_mt"/>
</dbReference>
<keyword evidence="4" id="KW-1185">Reference proteome</keyword>
<protein>
    <submittedName>
        <fullName evidence="3">Uncharacterized protein</fullName>
    </submittedName>
</protein>
<reference evidence="4" key="2">
    <citation type="submission" date="2009-11" db="EMBL/GenBank/DDBJ databases">
        <title>The Genome Sequence of Allomyces macrogynus strain ATCC 38327.</title>
        <authorList>
            <consortium name="The Broad Institute Genome Sequencing Platform"/>
            <person name="Russ C."/>
            <person name="Cuomo C."/>
            <person name="Shea T."/>
            <person name="Young S.K."/>
            <person name="Zeng Q."/>
            <person name="Koehrsen M."/>
            <person name="Haas B."/>
            <person name="Borodovsky M."/>
            <person name="Guigo R."/>
            <person name="Alvarado L."/>
            <person name="Berlin A."/>
            <person name="Borenstein D."/>
            <person name="Chen Z."/>
            <person name="Engels R."/>
            <person name="Freedman E."/>
            <person name="Gellesch M."/>
            <person name="Goldberg J."/>
            <person name="Griggs A."/>
            <person name="Gujja S."/>
            <person name="Heiman D."/>
            <person name="Hepburn T."/>
            <person name="Howarth C."/>
            <person name="Jen D."/>
            <person name="Larson L."/>
            <person name="Lewis B."/>
            <person name="Mehta T."/>
            <person name="Park D."/>
            <person name="Pearson M."/>
            <person name="Roberts A."/>
            <person name="Saif S."/>
            <person name="Shenoy N."/>
            <person name="Sisk P."/>
            <person name="Stolte C."/>
            <person name="Sykes S."/>
            <person name="Walk T."/>
            <person name="White J."/>
            <person name="Yandava C."/>
            <person name="Burger G."/>
            <person name="Gray M.W."/>
            <person name="Holland P.W.H."/>
            <person name="King N."/>
            <person name="Lang F.B.F."/>
            <person name="Roger A.J."/>
            <person name="Ruiz-Trillo I."/>
            <person name="Lander E."/>
            <person name="Nusbaum C."/>
        </authorList>
    </citation>
    <scope>NUCLEOTIDE SEQUENCE [LARGE SCALE GENOMIC DNA]</scope>
    <source>
        <strain evidence="4">ATCC 38327</strain>
    </source>
</reference>
<dbReference type="OrthoDB" id="5529571at2759"/>